<gene>
    <name evidence="2" type="ORF">LIER_34339</name>
</gene>
<sequence length="252" mass="27084">MMKGIHLHASSINLIQVSNSTHSLYPSKTFLPFLRGRQYSRPLRRGKVVLRVASWIALQEVILYNPSKGSLCLILAKTPPSPYQGITSVCEAIQATKEGLSKKKKKRTLVKGENIPSSSEAGPGDKAASTKGKDKQGDILLAAKETTPPNTVPLTSMRGKRPIAFKKVKVVKKVASSPHPFSTAELPLRPTPAANLSPHSSPIAANPNSSSFSPPDVDLSYEPPSSSLVVKRPSDEDVLQGKEKRSKAASGF</sequence>
<comment type="caution">
    <text evidence="2">The sequence shown here is derived from an EMBL/GenBank/DDBJ whole genome shotgun (WGS) entry which is preliminary data.</text>
</comment>
<evidence type="ECO:0000256" key="1">
    <source>
        <dbReference type="SAM" id="MobiDB-lite"/>
    </source>
</evidence>
<dbReference type="AlphaFoldDB" id="A0AAV3S3I8"/>
<feature type="compositionally biased region" description="Low complexity" evidence="1">
    <location>
        <begin position="197"/>
        <end position="215"/>
    </location>
</feature>
<organism evidence="2 3">
    <name type="scientific">Lithospermum erythrorhizon</name>
    <name type="common">Purple gromwell</name>
    <name type="synonym">Lithospermum officinale var. erythrorhizon</name>
    <dbReference type="NCBI Taxonomy" id="34254"/>
    <lineage>
        <taxon>Eukaryota</taxon>
        <taxon>Viridiplantae</taxon>
        <taxon>Streptophyta</taxon>
        <taxon>Embryophyta</taxon>
        <taxon>Tracheophyta</taxon>
        <taxon>Spermatophyta</taxon>
        <taxon>Magnoliopsida</taxon>
        <taxon>eudicotyledons</taxon>
        <taxon>Gunneridae</taxon>
        <taxon>Pentapetalae</taxon>
        <taxon>asterids</taxon>
        <taxon>lamiids</taxon>
        <taxon>Boraginales</taxon>
        <taxon>Boraginaceae</taxon>
        <taxon>Boraginoideae</taxon>
        <taxon>Lithospermeae</taxon>
        <taxon>Lithospermum</taxon>
    </lineage>
</organism>
<accession>A0AAV3S3I8</accession>
<evidence type="ECO:0000313" key="3">
    <source>
        <dbReference type="Proteomes" id="UP001454036"/>
    </source>
</evidence>
<feature type="region of interest" description="Disordered" evidence="1">
    <location>
        <begin position="101"/>
        <end position="134"/>
    </location>
</feature>
<dbReference type="Proteomes" id="UP001454036">
    <property type="component" value="Unassembled WGS sequence"/>
</dbReference>
<protein>
    <submittedName>
        <fullName evidence="2">Uncharacterized protein</fullName>
    </submittedName>
</protein>
<reference evidence="2 3" key="1">
    <citation type="submission" date="2024-01" db="EMBL/GenBank/DDBJ databases">
        <title>The complete chloroplast genome sequence of Lithospermum erythrorhizon: insights into the phylogenetic relationship among Boraginaceae species and the maternal lineages of purple gromwells.</title>
        <authorList>
            <person name="Okada T."/>
            <person name="Watanabe K."/>
        </authorList>
    </citation>
    <scope>NUCLEOTIDE SEQUENCE [LARGE SCALE GENOMIC DNA]</scope>
</reference>
<feature type="region of interest" description="Disordered" evidence="1">
    <location>
        <begin position="177"/>
        <end position="252"/>
    </location>
</feature>
<evidence type="ECO:0000313" key="2">
    <source>
        <dbReference type="EMBL" id="GAA0187051.1"/>
    </source>
</evidence>
<dbReference type="EMBL" id="BAABME010014303">
    <property type="protein sequence ID" value="GAA0187051.1"/>
    <property type="molecule type" value="Genomic_DNA"/>
</dbReference>
<proteinExistence type="predicted"/>
<keyword evidence="3" id="KW-1185">Reference proteome</keyword>
<feature type="compositionally biased region" description="Basic and acidic residues" evidence="1">
    <location>
        <begin position="232"/>
        <end position="243"/>
    </location>
</feature>
<name>A0AAV3S3I8_LITER</name>